<dbReference type="GO" id="GO:0005524">
    <property type="term" value="F:ATP binding"/>
    <property type="evidence" value="ECO:0007669"/>
    <property type="project" value="InterPro"/>
</dbReference>
<dbReference type="GO" id="GO:0006508">
    <property type="term" value="P:proteolysis"/>
    <property type="evidence" value="ECO:0007669"/>
    <property type="project" value="UniProtKB-KW"/>
</dbReference>
<keyword evidence="1 2" id="KW-0645">Protease</keyword>
<dbReference type="InterPro" id="IPR027417">
    <property type="entry name" value="P-loop_NTPase"/>
</dbReference>
<dbReference type="EMBL" id="JXSU01000007">
    <property type="protein sequence ID" value="KIS23450.1"/>
    <property type="molecule type" value="Genomic_DNA"/>
</dbReference>
<feature type="active site" evidence="2">
    <location>
        <position position="636"/>
    </location>
</feature>
<feature type="coiled-coil region" evidence="3">
    <location>
        <begin position="190"/>
        <end position="220"/>
    </location>
</feature>
<feature type="active site" evidence="2">
    <location>
        <position position="679"/>
    </location>
</feature>
<evidence type="ECO:0000256" key="3">
    <source>
        <dbReference type="SAM" id="Coils"/>
    </source>
</evidence>
<evidence type="ECO:0000256" key="1">
    <source>
        <dbReference type="ARBA" id="ARBA00022670"/>
    </source>
</evidence>
<evidence type="ECO:0000256" key="2">
    <source>
        <dbReference type="PROSITE-ProRule" id="PRU01122"/>
    </source>
</evidence>
<sequence length="772" mass="89454">MLRKIESKDLLYNVELNDINIDKTQKYTPEYNSIYEKINIALDIDKPGYNLYLVDDFSKEKLDSIINFISQKLEKKSKPKDICYVVLEEERYPYSIYLENGKGKILKEKLEDIQTEYNECIYDFYNKSSNKEKEIILESMERKRHEIVNELIEESKQEGFEIKTGVSGFVFMPIKEGEALSESEYEDLNKEDKEEILAKVSKLKEKAEASLEILADMEMEGLEELKDIMKTYFEMEMKSLKEEYRMEFEDSIQALDFLNSVCRNIENELIENYTSNYEEDQEFIAQGIYKYKVNVIVDNTLNKSPLVIFEESPSVNNLVGSIEYENKNGVYYTDASLIKAGSLLKANEGCLIIRANSLFTNGSAYFYLKKALMNDKIDFDYNKGYLELLSLGGLKPEPINTKLKVIIIGDYETYNLLYNYDEDFKKIFKLKSEYNKIVDINSKSKEWICKNIYNICENENLKNINEEAVKEVCKYLSRKAENKNKFYFDNYEIDRLLIQADNKTSIENRDIITKEDIQFVAYEKEEIEKEVMEGYEKERIFIDIKGSKVGQVNGLSVIDLGYASFGRPIKITCCCYKGNGDIIDIQKESNLSGNIHNKAISTLKGYINSIIGKYDTLPVDFHLSFEQIYGKVDGDSASVAEAIAMLSALSNIPVTQSIAVTGSINQFGQVQPIGGVNEKIEGFYEVCRYKKDIKDKGILIPESNKENLVLNKEVEEAIKKREFAIYTMETLEDAVKILLGEKSFRFNELITEIEKELKKYNKKYKKYRNIKL</sequence>
<dbReference type="AlphaFoldDB" id="A0A0D1BT14"/>
<dbReference type="PATRIC" id="fig|1379739.3.peg.1853"/>
<accession>A0A0D1BT14</accession>
<proteinExistence type="inferred from homology"/>
<dbReference type="EC" id="3.4.21.53" evidence="2"/>
<dbReference type="HOGENOM" id="CLU_014785_1_0_9"/>
<dbReference type="InterPro" id="IPR041699">
    <property type="entry name" value="AAA_32"/>
</dbReference>
<dbReference type="GO" id="GO:0004176">
    <property type="term" value="F:ATP-dependent peptidase activity"/>
    <property type="evidence" value="ECO:0007669"/>
    <property type="project" value="UniProtKB-UniRule"/>
</dbReference>
<dbReference type="PRINTS" id="PR00830">
    <property type="entry name" value="ENDOLAPTASE"/>
</dbReference>
<dbReference type="Gene3D" id="3.30.230.10">
    <property type="match status" value="1"/>
</dbReference>
<comment type="catalytic activity">
    <reaction evidence="2">
        <text>Hydrolysis of proteins in presence of ATP.</text>
        <dbReference type="EC" id="3.4.21.53"/>
    </reaction>
</comment>
<dbReference type="Pfam" id="PF05362">
    <property type="entry name" value="Lon_C"/>
    <property type="match status" value="1"/>
</dbReference>
<dbReference type="RefSeq" id="WP_043031833.1">
    <property type="nucleotide sequence ID" value="NZ_JXSU01000007.1"/>
</dbReference>
<dbReference type="InterPro" id="IPR020568">
    <property type="entry name" value="Ribosomal_Su5_D2-typ_SF"/>
</dbReference>
<dbReference type="Gene3D" id="1.10.8.60">
    <property type="match status" value="1"/>
</dbReference>
<dbReference type="PANTHER" id="PTHR10046">
    <property type="entry name" value="ATP DEPENDENT LON PROTEASE FAMILY MEMBER"/>
    <property type="match status" value="1"/>
</dbReference>
<dbReference type="SUPFAM" id="SSF54211">
    <property type="entry name" value="Ribosomal protein S5 domain 2-like"/>
    <property type="match status" value="1"/>
</dbReference>
<gene>
    <name evidence="5" type="ORF">N495_07545</name>
</gene>
<keyword evidence="2" id="KW-0378">Hydrolase</keyword>
<comment type="caution">
    <text evidence="5">The sequence shown here is derived from an EMBL/GenBank/DDBJ whole genome shotgun (WGS) entry which is preliminary data.</text>
</comment>
<evidence type="ECO:0000313" key="6">
    <source>
        <dbReference type="Proteomes" id="UP000032250"/>
    </source>
</evidence>
<dbReference type="Gene3D" id="3.40.50.300">
    <property type="entry name" value="P-loop containing nucleotide triphosphate hydrolases"/>
    <property type="match status" value="2"/>
</dbReference>
<organism evidence="5 6">
    <name type="scientific">Clostridium botulinum B2 450</name>
    <dbReference type="NCBI Taxonomy" id="1379739"/>
    <lineage>
        <taxon>Bacteria</taxon>
        <taxon>Bacillati</taxon>
        <taxon>Bacillota</taxon>
        <taxon>Clostridia</taxon>
        <taxon>Eubacteriales</taxon>
        <taxon>Clostridiaceae</taxon>
        <taxon>Clostridium</taxon>
    </lineage>
</organism>
<dbReference type="Proteomes" id="UP000032250">
    <property type="component" value="Unassembled WGS sequence"/>
</dbReference>
<feature type="domain" description="Lon proteolytic" evidence="4">
    <location>
        <begin position="546"/>
        <end position="741"/>
    </location>
</feature>
<comment type="similarity">
    <text evidence="2">Belongs to the peptidase S16 family.</text>
</comment>
<dbReference type="OrthoDB" id="9758568at2"/>
<dbReference type="GO" id="GO:0004252">
    <property type="term" value="F:serine-type endopeptidase activity"/>
    <property type="evidence" value="ECO:0007669"/>
    <property type="project" value="UniProtKB-UniRule"/>
</dbReference>
<keyword evidence="2" id="KW-0720">Serine protease</keyword>
<evidence type="ECO:0000313" key="5">
    <source>
        <dbReference type="EMBL" id="KIS23450.1"/>
    </source>
</evidence>
<feature type="coiled-coil region" evidence="3">
    <location>
        <begin position="130"/>
        <end position="157"/>
    </location>
</feature>
<reference evidence="5 6" key="1">
    <citation type="submission" date="2014-06" db="EMBL/GenBank/DDBJ databases">
        <title>Genome characterization of distinct group I Clostridium botulinum lineages.</title>
        <authorList>
            <person name="Giordani F."/>
            <person name="Anselmo A."/>
            <person name="Fillo S."/>
            <person name="Palozzi A.M."/>
            <person name="Fortunato A."/>
            <person name="Gentile B."/>
            <person name="Ciammaruconi A."/>
            <person name="Anniballi F."/>
            <person name="De Medici D."/>
            <person name="Lista F."/>
        </authorList>
    </citation>
    <scope>NUCLEOTIDE SEQUENCE [LARGE SCALE GENOMIC DNA]</scope>
    <source>
        <strain evidence="5 6">B2 450</strain>
    </source>
</reference>
<dbReference type="GO" id="GO:0030163">
    <property type="term" value="P:protein catabolic process"/>
    <property type="evidence" value="ECO:0007669"/>
    <property type="project" value="InterPro"/>
</dbReference>
<name>A0A0D1BT14_CLOBO</name>
<dbReference type="InterPro" id="IPR014721">
    <property type="entry name" value="Ribsml_uS5_D2-typ_fold_subgr"/>
</dbReference>
<dbReference type="PROSITE" id="PS51786">
    <property type="entry name" value="LON_PROTEOLYTIC"/>
    <property type="match status" value="1"/>
</dbReference>
<dbReference type="InterPro" id="IPR008269">
    <property type="entry name" value="Lon_proteolytic"/>
</dbReference>
<keyword evidence="3" id="KW-0175">Coiled coil</keyword>
<evidence type="ECO:0000259" key="4">
    <source>
        <dbReference type="PROSITE" id="PS51786"/>
    </source>
</evidence>
<dbReference type="InterPro" id="IPR027065">
    <property type="entry name" value="Lon_Prtase"/>
</dbReference>
<protein>
    <recommendedName>
        <fullName evidence="2">endopeptidase La</fullName>
        <ecNumber evidence="2">3.4.21.53</ecNumber>
    </recommendedName>
</protein>
<dbReference type="Pfam" id="PF13654">
    <property type="entry name" value="AAA_32"/>
    <property type="match status" value="1"/>
</dbReference>